<keyword evidence="2" id="KW-1185">Reference proteome</keyword>
<reference evidence="1" key="2">
    <citation type="submission" date="2021-10" db="EMBL/GenBank/DDBJ databases">
        <authorList>
            <person name="Piombo E."/>
        </authorList>
    </citation>
    <scope>NUCLEOTIDE SEQUENCE</scope>
</reference>
<reference evidence="1" key="1">
    <citation type="submission" date="2020-04" db="EMBL/GenBank/DDBJ databases">
        <authorList>
            <person name="Broberg M."/>
        </authorList>
    </citation>
    <scope>NUCLEOTIDE SEQUENCE</scope>
</reference>
<proteinExistence type="predicted"/>
<protein>
    <submittedName>
        <fullName evidence="1">Uncharacterized protein</fullName>
    </submittedName>
</protein>
<accession>A0ACA9U753</accession>
<evidence type="ECO:0000313" key="2">
    <source>
        <dbReference type="Proteomes" id="UP000836387"/>
    </source>
</evidence>
<evidence type="ECO:0000313" key="1">
    <source>
        <dbReference type="EMBL" id="CAG9949104.1"/>
    </source>
</evidence>
<name>A0ACA9U753_BIOOC</name>
<gene>
    <name evidence="1" type="ORF">CRV2_00014408</name>
</gene>
<organism evidence="1 2">
    <name type="scientific">Clonostachys rosea f. rosea IK726</name>
    <dbReference type="NCBI Taxonomy" id="1349383"/>
    <lineage>
        <taxon>Eukaryota</taxon>
        <taxon>Fungi</taxon>
        <taxon>Dikarya</taxon>
        <taxon>Ascomycota</taxon>
        <taxon>Pezizomycotina</taxon>
        <taxon>Sordariomycetes</taxon>
        <taxon>Hypocreomycetidae</taxon>
        <taxon>Hypocreales</taxon>
        <taxon>Bionectriaceae</taxon>
        <taxon>Clonostachys</taxon>
    </lineage>
</organism>
<dbReference type="Proteomes" id="UP000836387">
    <property type="component" value="Unassembled WGS sequence"/>
</dbReference>
<dbReference type="EMBL" id="CADEHS020000055">
    <property type="protein sequence ID" value="CAG9949104.1"/>
    <property type="molecule type" value="Genomic_DNA"/>
</dbReference>
<comment type="caution">
    <text evidence="1">The sequence shown here is derived from an EMBL/GenBank/DDBJ whole genome shotgun (WGS) entry which is preliminary data.</text>
</comment>
<sequence>MASFLKSILLLIQLSGQALALPYYDDPPALTTTSVGTQTSFELPYETLAVREETNSTDTSFMQSCRDLVLDLPDDDQTKSPRLSANCVQLGGNKSRCASINLSNCIANRGGSLSWARESHRADNRNLQTRPSGTKTDDWLAKGTQAMTTTVRLRIN</sequence>